<evidence type="ECO:0000313" key="1">
    <source>
        <dbReference type="EMBL" id="EYC03540.1"/>
    </source>
</evidence>
<protein>
    <submittedName>
        <fullName evidence="1">Uncharacterized protein</fullName>
    </submittedName>
</protein>
<evidence type="ECO:0000313" key="2">
    <source>
        <dbReference type="Proteomes" id="UP000024635"/>
    </source>
</evidence>
<proteinExistence type="predicted"/>
<dbReference type="AlphaFoldDB" id="A0A016TLH5"/>
<keyword evidence="2" id="KW-1185">Reference proteome</keyword>
<dbReference type="Proteomes" id="UP000024635">
    <property type="component" value="Unassembled WGS sequence"/>
</dbReference>
<sequence>MAEFLDELSPDLVYIKIVFLGNARLRVGRDVAWIATYRRNDAPALRLQIIETFPPLRICADRVRIYFERRYTDLTRLDLLPGAEVAVIVPPPPVRR</sequence>
<accession>A0A016TLH5</accession>
<reference evidence="2" key="1">
    <citation type="journal article" date="2015" name="Nat. Genet.">
        <title>The genome and transcriptome of the zoonotic hookworm Ancylostoma ceylanicum identify infection-specific gene families.</title>
        <authorList>
            <person name="Schwarz E.M."/>
            <person name="Hu Y."/>
            <person name="Antoshechkin I."/>
            <person name="Miller M.M."/>
            <person name="Sternberg P.W."/>
            <person name="Aroian R.V."/>
        </authorList>
    </citation>
    <scope>NUCLEOTIDE SEQUENCE</scope>
    <source>
        <strain evidence="2">HY135</strain>
    </source>
</reference>
<comment type="caution">
    <text evidence="1">The sequence shown here is derived from an EMBL/GenBank/DDBJ whole genome shotgun (WGS) entry which is preliminary data.</text>
</comment>
<gene>
    <name evidence="1" type="primary">Acey_s0093.g2647</name>
    <name evidence="1" type="ORF">Y032_0093g2647</name>
</gene>
<dbReference type="EMBL" id="JARK01001429">
    <property type="protein sequence ID" value="EYC03540.1"/>
    <property type="molecule type" value="Genomic_DNA"/>
</dbReference>
<organism evidence="1 2">
    <name type="scientific">Ancylostoma ceylanicum</name>
    <dbReference type="NCBI Taxonomy" id="53326"/>
    <lineage>
        <taxon>Eukaryota</taxon>
        <taxon>Metazoa</taxon>
        <taxon>Ecdysozoa</taxon>
        <taxon>Nematoda</taxon>
        <taxon>Chromadorea</taxon>
        <taxon>Rhabditida</taxon>
        <taxon>Rhabditina</taxon>
        <taxon>Rhabditomorpha</taxon>
        <taxon>Strongyloidea</taxon>
        <taxon>Ancylostomatidae</taxon>
        <taxon>Ancylostomatinae</taxon>
        <taxon>Ancylostoma</taxon>
    </lineage>
</organism>
<name>A0A016TLH5_9BILA</name>